<feature type="repeat" description="PPR" evidence="3">
    <location>
        <begin position="336"/>
        <end position="370"/>
    </location>
</feature>
<dbReference type="FunFam" id="1.25.40.10:FF:003613">
    <property type="entry name" value="Pentatricopeptide repeat-containing protein At3g23020"/>
    <property type="match status" value="1"/>
</dbReference>
<dbReference type="GO" id="GO:0009507">
    <property type="term" value="C:chloroplast"/>
    <property type="evidence" value="ECO:0007669"/>
    <property type="project" value="TreeGrafter"/>
</dbReference>
<name>A0AA41VBI3_PAPNU</name>
<dbReference type="PANTHER" id="PTHR47936">
    <property type="entry name" value="PPR_LONG DOMAIN-CONTAINING PROTEIN"/>
    <property type="match status" value="1"/>
</dbReference>
<gene>
    <name evidence="4" type="ORF">MKW94_029042</name>
</gene>
<feature type="repeat" description="PPR" evidence="3">
    <location>
        <begin position="825"/>
        <end position="859"/>
    </location>
</feature>
<dbReference type="GO" id="GO:0010019">
    <property type="term" value="P:chloroplast-nucleus signaling pathway"/>
    <property type="evidence" value="ECO:0007669"/>
    <property type="project" value="TreeGrafter"/>
</dbReference>
<dbReference type="EMBL" id="JAJJMA010138864">
    <property type="protein sequence ID" value="MCL7033828.1"/>
    <property type="molecule type" value="Genomic_DNA"/>
</dbReference>
<evidence type="ECO:0000256" key="1">
    <source>
        <dbReference type="ARBA" id="ARBA00007626"/>
    </source>
</evidence>
<dbReference type="Gene3D" id="1.25.40.10">
    <property type="entry name" value="Tetratricopeptide repeat domain"/>
    <property type="match status" value="6"/>
</dbReference>
<dbReference type="GO" id="GO:0031930">
    <property type="term" value="P:mitochondria-nucleus signaling pathway"/>
    <property type="evidence" value="ECO:0007669"/>
    <property type="project" value="TreeGrafter"/>
</dbReference>
<feature type="repeat" description="PPR" evidence="3">
    <location>
        <begin position="301"/>
        <end position="335"/>
    </location>
</feature>
<feature type="repeat" description="PPR" evidence="3">
    <location>
        <begin position="266"/>
        <end position="300"/>
    </location>
</feature>
<feature type="repeat" description="PPR" evidence="3">
    <location>
        <begin position="755"/>
        <end position="789"/>
    </location>
</feature>
<dbReference type="Pfam" id="PF13812">
    <property type="entry name" value="PPR_3"/>
    <property type="match status" value="1"/>
</dbReference>
<feature type="repeat" description="PPR" evidence="3">
    <location>
        <begin position="580"/>
        <end position="615"/>
    </location>
</feature>
<dbReference type="InterPro" id="IPR011990">
    <property type="entry name" value="TPR-like_helical_dom_sf"/>
</dbReference>
<feature type="repeat" description="PPR" evidence="3">
    <location>
        <begin position="790"/>
        <end position="824"/>
    </location>
</feature>
<comment type="similarity">
    <text evidence="1">Belongs to the PPR family. P subfamily.</text>
</comment>
<accession>A0AA41VBI3</accession>
<evidence type="ECO:0000256" key="2">
    <source>
        <dbReference type="ARBA" id="ARBA00022737"/>
    </source>
</evidence>
<dbReference type="PANTHER" id="PTHR47936:SF1">
    <property type="entry name" value="PENTATRICOPEPTIDE REPEAT-CONTAINING PROTEIN GUN1, CHLOROPLASTIC"/>
    <property type="match status" value="1"/>
</dbReference>
<organism evidence="4 5">
    <name type="scientific">Papaver nudicaule</name>
    <name type="common">Iceland poppy</name>
    <dbReference type="NCBI Taxonomy" id="74823"/>
    <lineage>
        <taxon>Eukaryota</taxon>
        <taxon>Viridiplantae</taxon>
        <taxon>Streptophyta</taxon>
        <taxon>Embryophyta</taxon>
        <taxon>Tracheophyta</taxon>
        <taxon>Spermatophyta</taxon>
        <taxon>Magnoliopsida</taxon>
        <taxon>Ranunculales</taxon>
        <taxon>Papaveraceae</taxon>
        <taxon>Papaveroideae</taxon>
        <taxon>Papaver</taxon>
    </lineage>
</organism>
<dbReference type="PROSITE" id="PS51375">
    <property type="entry name" value="PPR"/>
    <property type="match status" value="12"/>
</dbReference>
<dbReference type="Proteomes" id="UP001177140">
    <property type="component" value="Unassembled WGS sequence"/>
</dbReference>
<evidence type="ECO:0000313" key="4">
    <source>
        <dbReference type="EMBL" id="MCL7033828.1"/>
    </source>
</evidence>
<protein>
    <recommendedName>
        <fullName evidence="6">Pentatricopeptide repeat-containing protein</fullName>
    </recommendedName>
</protein>
<feature type="repeat" description="PPR" evidence="3">
    <location>
        <begin position="545"/>
        <end position="579"/>
    </location>
</feature>
<keyword evidence="5" id="KW-1185">Reference proteome</keyword>
<comment type="caution">
    <text evidence="4">The sequence shown here is derived from an EMBL/GenBank/DDBJ whole genome shotgun (WGS) entry which is preliminary data.</text>
</comment>
<dbReference type="NCBIfam" id="TIGR00756">
    <property type="entry name" value="PPR"/>
    <property type="match status" value="9"/>
</dbReference>
<feature type="repeat" description="PPR" evidence="3">
    <location>
        <begin position="651"/>
        <end position="685"/>
    </location>
</feature>
<dbReference type="Pfam" id="PF13041">
    <property type="entry name" value="PPR_2"/>
    <property type="match status" value="4"/>
</dbReference>
<sequence length="897" mass="103065">MASFKICTTSSELHESQQKKSNLLFINSFPSCCVHQISYVKQLRVCRLSTTTDSFDTIEEHNNNNMNDDVIRKKQRRNLWMRFRGVKKLEEKHVLRDKKKPAFVYNNGVMDDALESAVDSVSMDSSVGHCNSILKQLENCNDDKALSFFEWMGNNGKLKENVVAYNVALKVLGRKEDWEAAEGLLQQVISDSGNRLSYQVFNTLIYACSRKGYGELGTKWFRLMLENGVRPNVATFGMLMSLYQKSANVADAEFAFEKMRGFKLQCQSAYSAMITIYTRLGLYDKAEEVIGFMKEDRVVPNLENWLVQVNAYSQQGKLVEAEGVLREMREAGTSPNIVAYNTLITGYGKVSNMDAAQILFHNLAKVGLEPDETSYRSMVEGWGRANNYKESKWYYEKLKEVGFKPNSSNFYTIINLQVRNKDDEGVIASLNDMRRIGCQYSSIVSSVLQAYEKVRRVNKVPQVLKGSFYRHVLVDQTSCSILVMAYVKHQLVDDALQVLKEKQWKDNIFEDNLYHLLICSCKESDHHEDAVKIFTQMPTFEGNPNLHIACTMIDIYGFMGRFDEAKDLYLKLKSSGIALDMVTYSVVVRMYVKARSLKEASLVLYDMEKQKEIVPDVYLFRDMLRIYQQCRMQQKLEEIYYQILKSGIAWDQEMYNCVLNCCSRALPVDELSRVFDEMLQRGFAPNTITVNVMLDVYGKARLFKRAKKVFWMAKKRGLTDVISYNTIIAAYGRNKDLKNMKTTVRRMEFHGFSVSLEAYNCMLDAYGKEGEMEKFRDVLQRLKESSVVSDHYTYNILINIYGEKGWIEEVAEVLTELQECGLGPDLCGYNTLIKAYGIAGMVEKAVSLVKEMRDSGIEPDQITYSNLIAALQKNDNFLEAVKWSLWMKQTTTETSRC</sequence>
<feature type="repeat" description="PPR" evidence="3">
    <location>
        <begin position="720"/>
        <end position="754"/>
    </location>
</feature>
<feature type="repeat" description="PPR" evidence="3">
    <location>
        <begin position="371"/>
        <end position="405"/>
    </location>
</feature>
<feature type="repeat" description="PPR" evidence="3">
    <location>
        <begin position="197"/>
        <end position="231"/>
    </location>
</feature>
<dbReference type="Pfam" id="PF01535">
    <property type="entry name" value="PPR"/>
    <property type="match status" value="6"/>
</dbReference>
<evidence type="ECO:0008006" key="6">
    <source>
        <dbReference type="Google" id="ProtNLM"/>
    </source>
</evidence>
<evidence type="ECO:0000313" key="5">
    <source>
        <dbReference type="Proteomes" id="UP001177140"/>
    </source>
</evidence>
<keyword evidence="2" id="KW-0677">Repeat</keyword>
<evidence type="ECO:0000256" key="3">
    <source>
        <dbReference type="PROSITE-ProRule" id="PRU00708"/>
    </source>
</evidence>
<proteinExistence type="inferred from homology"/>
<dbReference type="AlphaFoldDB" id="A0AA41VBI3"/>
<reference evidence="4" key="1">
    <citation type="submission" date="2022-03" db="EMBL/GenBank/DDBJ databases">
        <title>A functionally conserved STORR gene fusion in Papaver species that diverged 16.8 million years ago.</title>
        <authorList>
            <person name="Catania T."/>
        </authorList>
    </citation>
    <scope>NUCLEOTIDE SEQUENCE</scope>
    <source>
        <strain evidence="4">S-191538</strain>
    </source>
</reference>
<dbReference type="InterPro" id="IPR002885">
    <property type="entry name" value="PPR_rpt"/>
</dbReference>